<organism evidence="1 2">
    <name type="scientific">Haemonchus contortus</name>
    <name type="common">Barber pole worm</name>
    <dbReference type="NCBI Taxonomy" id="6289"/>
    <lineage>
        <taxon>Eukaryota</taxon>
        <taxon>Metazoa</taxon>
        <taxon>Ecdysozoa</taxon>
        <taxon>Nematoda</taxon>
        <taxon>Chromadorea</taxon>
        <taxon>Rhabditida</taxon>
        <taxon>Rhabditina</taxon>
        <taxon>Rhabditomorpha</taxon>
        <taxon>Strongyloidea</taxon>
        <taxon>Trichostrongylidae</taxon>
        <taxon>Haemonchus</taxon>
    </lineage>
</organism>
<evidence type="ECO:0000313" key="2">
    <source>
        <dbReference type="WBParaSite" id="HCON_00000320-00001"/>
    </source>
</evidence>
<dbReference type="AlphaFoldDB" id="A0A7I4XSI2"/>
<reference evidence="2" key="1">
    <citation type="submission" date="2020-12" db="UniProtKB">
        <authorList>
            <consortium name="WormBaseParasite"/>
        </authorList>
    </citation>
    <scope>IDENTIFICATION</scope>
    <source>
        <strain evidence="2">MHco3</strain>
    </source>
</reference>
<dbReference type="Proteomes" id="UP000025227">
    <property type="component" value="Unplaced"/>
</dbReference>
<sequence length="157" mass="18247">MARIRSTLEEAQTVEQAGFRRNFSNLDHIATCRRLIEASREHRLPVMMNFIDYKKAFDSVELVKAWEALEKQERASEMLLRLDEEGSHCGLTINTSKTKVMRNQFSGDTRVSLKGDVDEYVYLDSQLNMRDDLTEELVRRRKAGWAAFNSIRSVLED</sequence>
<keyword evidence="1" id="KW-1185">Reference proteome</keyword>
<dbReference type="WBParaSite" id="HCON_00000320-00001">
    <property type="protein sequence ID" value="HCON_00000320-00001"/>
    <property type="gene ID" value="HCON_00000320"/>
</dbReference>
<accession>A0A7I4XSI2</accession>
<protein>
    <submittedName>
        <fullName evidence="2">Reverse transcriptase domain-containing protein</fullName>
    </submittedName>
</protein>
<proteinExistence type="predicted"/>
<evidence type="ECO:0000313" key="1">
    <source>
        <dbReference type="Proteomes" id="UP000025227"/>
    </source>
</evidence>
<dbReference type="PANTHER" id="PTHR47027:SF8">
    <property type="entry name" value="RIBONUCLEASE H"/>
    <property type="match status" value="1"/>
</dbReference>
<name>A0A7I4XSI2_HAECO</name>
<dbReference type="PANTHER" id="PTHR47027">
    <property type="entry name" value="REVERSE TRANSCRIPTASE DOMAIN-CONTAINING PROTEIN"/>
    <property type="match status" value="1"/>
</dbReference>
<dbReference type="OrthoDB" id="10070415at2759"/>